<accession>A0A0A9AAQ4</accession>
<name>A0A0A9AAQ4_ARUDO</name>
<dbReference type="AlphaFoldDB" id="A0A0A9AAQ4"/>
<evidence type="ECO:0000313" key="1">
    <source>
        <dbReference type="EMBL" id="JAD44102.1"/>
    </source>
</evidence>
<reference evidence="1" key="1">
    <citation type="submission" date="2014-09" db="EMBL/GenBank/DDBJ databases">
        <authorList>
            <person name="Magalhaes I.L.F."/>
            <person name="Oliveira U."/>
            <person name="Santos F.R."/>
            <person name="Vidigal T.H.D.A."/>
            <person name="Brescovit A.D."/>
            <person name="Santos A.J."/>
        </authorList>
    </citation>
    <scope>NUCLEOTIDE SEQUENCE</scope>
    <source>
        <tissue evidence="1">Shoot tissue taken approximately 20 cm above the soil surface</tissue>
    </source>
</reference>
<organism evidence="1">
    <name type="scientific">Arundo donax</name>
    <name type="common">Giant reed</name>
    <name type="synonym">Donax arundinaceus</name>
    <dbReference type="NCBI Taxonomy" id="35708"/>
    <lineage>
        <taxon>Eukaryota</taxon>
        <taxon>Viridiplantae</taxon>
        <taxon>Streptophyta</taxon>
        <taxon>Embryophyta</taxon>
        <taxon>Tracheophyta</taxon>
        <taxon>Spermatophyta</taxon>
        <taxon>Magnoliopsida</taxon>
        <taxon>Liliopsida</taxon>
        <taxon>Poales</taxon>
        <taxon>Poaceae</taxon>
        <taxon>PACMAD clade</taxon>
        <taxon>Arundinoideae</taxon>
        <taxon>Arundineae</taxon>
        <taxon>Arundo</taxon>
    </lineage>
</organism>
<proteinExistence type="predicted"/>
<reference evidence="1" key="2">
    <citation type="journal article" date="2015" name="Data Brief">
        <title>Shoot transcriptome of the giant reed, Arundo donax.</title>
        <authorList>
            <person name="Barrero R.A."/>
            <person name="Guerrero F.D."/>
            <person name="Moolhuijzen P."/>
            <person name="Goolsby J.A."/>
            <person name="Tidwell J."/>
            <person name="Bellgard S.E."/>
            <person name="Bellgard M.I."/>
        </authorList>
    </citation>
    <scope>NUCLEOTIDE SEQUENCE</scope>
    <source>
        <tissue evidence="1">Shoot tissue taken approximately 20 cm above the soil surface</tissue>
    </source>
</reference>
<dbReference type="EMBL" id="GBRH01253793">
    <property type="protein sequence ID" value="JAD44102.1"/>
    <property type="molecule type" value="Transcribed_RNA"/>
</dbReference>
<protein>
    <submittedName>
        <fullName evidence="1">Uncharacterized protein</fullName>
    </submittedName>
</protein>
<sequence>MLVYDPCIYMYAQELVSVYHCIELNSPRMNKKNY</sequence>